<dbReference type="Gene3D" id="2.120.10.30">
    <property type="entry name" value="TolB, C-terminal domain"/>
    <property type="match status" value="1"/>
</dbReference>
<dbReference type="CDD" id="cd05819">
    <property type="entry name" value="NHL"/>
    <property type="match status" value="1"/>
</dbReference>
<evidence type="ECO:0000256" key="2">
    <source>
        <dbReference type="SAM" id="SignalP"/>
    </source>
</evidence>
<dbReference type="Pfam" id="PF01436">
    <property type="entry name" value="NHL"/>
    <property type="match status" value="1"/>
</dbReference>
<comment type="caution">
    <text evidence="3">The sequence shown here is derived from an EMBL/GenBank/DDBJ whole genome shotgun (WGS) entry which is preliminary data.</text>
</comment>
<proteinExistence type="predicted"/>
<reference evidence="3 4" key="1">
    <citation type="journal article" date="2016" name="Nat. Commun.">
        <title>Thousands of microbial genomes shed light on interconnected biogeochemical processes in an aquifer system.</title>
        <authorList>
            <person name="Anantharaman K."/>
            <person name="Brown C.T."/>
            <person name="Hug L.A."/>
            <person name="Sharon I."/>
            <person name="Castelle C.J."/>
            <person name="Probst A.J."/>
            <person name="Thomas B.C."/>
            <person name="Singh A."/>
            <person name="Wilkins M.J."/>
            <person name="Karaoz U."/>
            <person name="Brodie E.L."/>
            <person name="Williams K.H."/>
            <person name="Hubbard S.S."/>
            <person name="Banfield J.F."/>
        </authorList>
    </citation>
    <scope>NUCLEOTIDE SEQUENCE [LARGE SCALE GENOMIC DNA]</scope>
</reference>
<evidence type="ECO:0000313" key="4">
    <source>
        <dbReference type="Proteomes" id="UP000178379"/>
    </source>
</evidence>
<dbReference type="PANTHER" id="PTHR10426">
    <property type="entry name" value="STRICTOSIDINE SYNTHASE-RELATED"/>
    <property type="match status" value="1"/>
</dbReference>
<dbReference type="GO" id="GO:0012505">
    <property type="term" value="C:endomembrane system"/>
    <property type="evidence" value="ECO:0007669"/>
    <property type="project" value="TreeGrafter"/>
</dbReference>
<organism evidence="3 4">
    <name type="scientific">Candidatus Muproteobacteria bacterium RBG_16_62_13</name>
    <dbReference type="NCBI Taxonomy" id="1817756"/>
    <lineage>
        <taxon>Bacteria</taxon>
        <taxon>Pseudomonadati</taxon>
        <taxon>Pseudomonadota</taxon>
        <taxon>Candidatus Muproteobacteria</taxon>
    </lineage>
</organism>
<evidence type="ECO:0000256" key="1">
    <source>
        <dbReference type="ARBA" id="ARBA00022737"/>
    </source>
</evidence>
<dbReference type="Proteomes" id="UP000178379">
    <property type="component" value="Unassembled WGS sequence"/>
</dbReference>
<name>A0A1F6SYB4_9PROT</name>
<feature type="chain" id="PRO_5009526480" evidence="2">
    <location>
        <begin position="26"/>
        <end position="293"/>
    </location>
</feature>
<gene>
    <name evidence="3" type="ORF">A2140_01715</name>
</gene>
<accession>A0A1F6SYB4</accession>
<protein>
    <submittedName>
        <fullName evidence="3">Uncharacterized protein</fullName>
    </submittedName>
</protein>
<keyword evidence="2" id="KW-0732">Signal</keyword>
<dbReference type="GO" id="GO:0016787">
    <property type="term" value="F:hydrolase activity"/>
    <property type="evidence" value="ECO:0007669"/>
    <property type="project" value="TreeGrafter"/>
</dbReference>
<dbReference type="InterPro" id="IPR011042">
    <property type="entry name" value="6-blade_b-propeller_TolB-like"/>
</dbReference>
<dbReference type="SUPFAM" id="SSF63829">
    <property type="entry name" value="Calcium-dependent phosphotriesterase"/>
    <property type="match status" value="1"/>
</dbReference>
<dbReference type="STRING" id="1817756.A2140_01715"/>
<dbReference type="InterPro" id="IPR001258">
    <property type="entry name" value="NHL_repeat"/>
</dbReference>
<feature type="signal peptide" evidence="2">
    <location>
        <begin position="1"/>
        <end position="25"/>
    </location>
</feature>
<dbReference type="PANTHER" id="PTHR10426:SF88">
    <property type="entry name" value="ADIPOCYTE PLASMA MEMBRANE-ASSOCIATED PROTEIN HEMOMUCIN-RELATED"/>
    <property type="match status" value="1"/>
</dbReference>
<dbReference type="AlphaFoldDB" id="A0A1F6SYB4"/>
<sequence length="293" mass="31779">MIPPSRALAFSLLLLLALPVPVLSANDGTSVVPARGWRFQVFADNLPQVDNLAVGPDGSVYATLELDRGKGRVVRIRDGKVKNIIEGLNRPDGLRFRHQHLIVTEEVSDGRVLEVDPANGKMRVLAELNKPEGVAVLPDGDLLISEDTVQGKVLRLKHNGVSETVLAGLNRPEGIALAKDGTLYIAETGTGRVLAWQDGQLRSVLNDLDEPDQLAIGPDGSLWVTEDMTRGRLLLLKNGHLNVILSGLHSPQGMAWLPNGTLLVAEQGRNRILQVIREPVPPPVAEQAEPERE</sequence>
<keyword evidence="1" id="KW-0677">Repeat</keyword>
<evidence type="ECO:0000313" key="3">
    <source>
        <dbReference type="EMBL" id="OGI37941.1"/>
    </source>
</evidence>
<dbReference type="EMBL" id="MFSQ01000135">
    <property type="protein sequence ID" value="OGI37941.1"/>
    <property type="molecule type" value="Genomic_DNA"/>
</dbReference>